<feature type="region of interest" description="Disordered" evidence="2">
    <location>
        <begin position="277"/>
        <end position="340"/>
    </location>
</feature>
<proteinExistence type="predicted"/>
<accession>A0A4U5NEU9</accession>
<keyword evidence="1" id="KW-0175">Coiled coil</keyword>
<feature type="compositionally biased region" description="Polar residues" evidence="2">
    <location>
        <begin position="18"/>
        <end position="29"/>
    </location>
</feature>
<feature type="compositionally biased region" description="Polar residues" evidence="2">
    <location>
        <begin position="240"/>
        <end position="251"/>
    </location>
</feature>
<reference evidence="3" key="2">
    <citation type="journal article" date="2015" name="Genome Biol.">
        <title>Comparative genomics of Steinernema reveals deeply conserved gene regulatory networks.</title>
        <authorList>
            <person name="Dillman A.R."/>
            <person name="Macchietto M."/>
            <person name="Porter C.F."/>
            <person name="Rogers A."/>
            <person name="Williams B."/>
            <person name="Antoshechkin I."/>
            <person name="Lee M.M."/>
            <person name="Goodwin Z."/>
            <person name="Lu X."/>
            <person name="Lewis E.E."/>
            <person name="Goodrich-Blair H."/>
            <person name="Stock S.P."/>
            <person name="Adams B.J."/>
            <person name="Sternberg P.W."/>
            <person name="Mortazavi A."/>
        </authorList>
    </citation>
    <scope>NUCLEOTIDE SEQUENCE [LARGE SCALE GENOMIC DNA]</scope>
    <source>
        <strain evidence="3">ALL</strain>
    </source>
</reference>
<feature type="region of interest" description="Disordered" evidence="2">
    <location>
        <begin position="1"/>
        <end position="29"/>
    </location>
</feature>
<sequence>MYFRPQPLAKKTPVIGQQKPSSPVATPPNQYSGVAVSYNSNAYSTGVPSGLFNPSAVLQTNQFDAQAIQQQAAQYAAAYAAFQNSAVAQNVQYVDQNAATAQNAPYVGQFAAAGNSAPPAAHAKDDSDSLPQLNRVLKEDNEQLKHQLQVLQRENSEAQRRHEEGVRQFSLLRNAHQDAVAEIYRLQEALRRISSQSPQQKPCNKQAGNLTQRWSNQRMQWQKKRNKRSSGCGGHPYIAGSNSAVKNEQSAVRNEDDVVFVYGDEPDEDMRAYAFDVQPDAASHQKDKVNPYASSDSQLYPESPGSPPQDEEETCFLKLGASTPPTSQETAIEKPKTLAE</sequence>
<name>A0A4U5NEU9_STECR</name>
<comment type="caution">
    <text evidence="3">The sequence shown here is derived from an EMBL/GenBank/DDBJ whole genome shotgun (WGS) entry which is preliminary data.</text>
</comment>
<gene>
    <name evidence="3" type="ORF">L596_015400</name>
</gene>
<organism evidence="3">
    <name type="scientific">Steinernema carpocapsae</name>
    <name type="common">Entomopathogenic nematode</name>
    <dbReference type="NCBI Taxonomy" id="34508"/>
    <lineage>
        <taxon>Eukaryota</taxon>
        <taxon>Metazoa</taxon>
        <taxon>Ecdysozoa</taxon>
        <taxon>Nematoda</taxon>
        <taxon>Chromadorea</taxon>
        <taxon>Rhabditida</taxon>
        <taxon>Tylenchina</taxon>
        <taxon>Panagrolaimomorpha</taxon>
        <taxon>Strongyloidoidea</taxon>
        <taxon>Steinernematidae</taxon>
        <taxon>Steinernema</taxon>
    </lineage>
</organism>
<evidence type="ECO:0000256" key="1">
    <source>
        <dbReference type="SAM" id="Coils"/>
    </source>
</evidence>
<feature type="region of interest" description="Disordered" evidence="2">
    <location>
        <begin position="223"/>
        <end position="251"/>
    </location>
</feature>
<feature type="coiled-coil region" evidence="1">
    <location>
        <begin position="134"/>
        <end position="168"/>
    </location>
</feature>
<reference evidence="3" key="1">
    <citation type="submission" date="2013-11" db="EMBL/GenBank/DDBJ databases">
        <authorList>
            <person name="Sternberg P."/>
            <person name="Dillman A."/>
            <person name="Macchietto M."/>
        </authorList>
    </citation>
    <scope>NUCLEOTIDE SEQUENCE</scope>
    <source>
        <strain evidence="3">ALL</strain>
    </source>
</reference>
<evidence type="ECO:0000313" key="3">
    <source>
        <dbReference type="EMBL" id="TKR81547.1"/>
    </source>
</evidence>
<evidence type="ECO:0000256" key="2">
    <source>
        <dbReference type="SAM" id="MobiDB-lite"/>
    </source>
</evidence>
<protein>
    <submittedName>
        <fullName evidence="3">Uncharacterized protein</fullName>
    </submittedName>
</protein>
<feature type="compositionally biased region" description="Basic and acidic residues" evidence="2">
    <location>
        <begin position="331"/>
        <end position="340"/>
    </location>
</feature>
<reference evidence="3" key="3">
    <citation type="journal article" date="2019" name="G3 (Bethesda)">
        <title>Hybrid Assembly of the Genome of the Entomopathogenic Nematode Steinernema carpocapsae Identifies the X-Chromosome.</title>
        <authorList>
            <person name="Serra L."/>
            <person name="Macchietto M."/>
            <person name="Macias-Munoz A."/>
            <person name="McGill C.J."/>
            <person name="Rodriguez I.M."/>
            <person name="Rodriguez B."/>
            <person name="Murad R."/>
            <person name="Mortazavi A."/>
        </authorList>
    </citation>
    <scope>NUCLEOTIDE SEQUENCE</scope>
    <source>
        <strain evidence="3">ALL</strain>
    </source>
</reference>
<dbReference type="AlphaFoldDB" id="A0A4U5NEU9"/>
<dbReference type="EMBL" id="AZBU02000004">
    <property type="protein sequence ID" value="TKR81547.1"/>
    <property type="molecule type" value="Genomic_DNA"/>
</dbReference>